<dbReference type="RefSeq" id="WP_221510023.1">
    <property type="nucleotide sequence ID" value="NZ_JACHJK010000024.1"/>
</dbReference>
<dbReference type="Proteomes" id="UP000585836">
    <property type="component" value="Unassembled WGS sequence"/>
</dbReference>
<evidence type="ECO:0000313" key="2">
    <source>
        <dbReference type="Proteomes" id="UP000585836"/>
    </source>
</evidence>
<keyword evidence="2" id="KW-1185">Reference proteome</keyword>
<sequence length="128" mass="13398">MTPADEIKQAAEKLRTLATAATPGPWRQTGIGDYGWSVSFSSPGAGVEADDSDQGRADADYIAAMDPTVGLLLADWLDEAARYYEAGVRAAADVFRDDPAGREAFLTTGPGAPSVRALAIARALNTQP</sequence>
<organism evidence="1 2">
    <name type="scientific">Streptomyces echinatus</name>
    <dbReference type="NCBI Taxonomy" id="67293"/>
    <lineage>
        <taxon>Bacteria</taxon>
        <taxon>Bacillati</taxon>
        <taxon>Actinomycetota</taxon>
        <taxon>Actinomycetes</taxon>
        <taxon>Kitasatosporales</taxon>
        <taxon>Streptomycetaceae</taxon>
        <taxon>Streptomyces</taxon>
    </lineage>
</organism>
<gene>
    <name evidence="1" type="ORF">FHS34_007863</name>
</gene>
<dbReference type="EMBL" id="JACHJK010000024">
    <property type="protein sequence ID" value="MBB5932353.1"/>
    <property type="molecule type" value="Genomic_DNA"/>
</dbReference>
<comment type="caution">
    <text evidence="1">The sequence shown here is derived from an EMBL/GenBank/DDBJ whole genome shotgun (WGS) entry which is preliminary data.</text>
</comment>
<reference evidence="1 2" key="1">
    <citation type="submission" date="2020-08" db="EMBL/GenBank/DDBJ databases">
        <title>Genomic Encyclopedia of Type Strains, Phase III (KMG-III): the genomes of soil and plant-associated and newly described type strains.</title>
        <authorList>
            <person name="Whitman W."/>
        </authorList>
    </citation>
    <scope>NUCLEOTIDE SEQUENCE [LARGE SCALE GENOMIC DNA]</scope>
    <source>
        <strain evidence="1 2">CECT 3313</strain>
    </source>
</reference>
<proteinExistence type="predicted"/>
<accession>A0A7W9Q3A4</accession>
<name>A0A7W9Q3A4_9ACTN</name>
<dbReference type="AlphaFoldDB" id="A0A7W9Q3A4"/>
<protein>
    <submittedName>
        <fullName evidence="1">Uncharacterized protein</fullName>
    </submittedName>
</protein>
<evidence type="ECO:0000313" key="1">
    <source>
        <dbReference type="EMBL" id="MBB5932353.1"/>
    </source>
</evidence>